<dbReference type="GO" id="GO:0016020">
    <property type="term" value="C:membrane"/>
    <property type="evidence" value="ECO:0007669"/>
    <property type="project" value="UniProtKB-UniRule"/>
</dbReference>
<dbReference type="GO" id="GO:1903911">
    <property type="term" value="P:positive regulation of receptor clustering"/>
    <property type="evidence" value="ECO:0007669"/>
    <property type="project" value="UniProtKB-UniRule"/>
</dbReference>
<evidence type="ECO:0000256" key="6">
    <source>
        <dbReference type="ARBA" id="ARBA00004650"/>
    </source>
</evidence>
<feature type="disulfide bond" evidence="32">
    <location>
        <begin position="206"/>
        <end position="235"/>
    </location>
</feature>
<evidence type="ECO:0000256" key="15">
    <source>
        <dbReference type="ARBA" id="ARBA00022703"/>
    </source>
</evidence>
<sequence length="845" mass="96185">MRVKGMKRNWQQWWIWGILGFWMLYSGMGSLWVTVYYGVPVWKEAKTTLFCASDAKAYEREVHNVWATHACVPTDPNPQEMVLENVTENFNMWKNDMVDQMHEDIISLWDESLKPCVKLTPLCVTLNCTFITNTTEIKNCTFNMTTELRDIKQQGRALFDTLDIVPLKPPNNSSNYSEYRLISCNTSTITQACPKVSFDPIPIHYCAPAGYAILKCNNKTFNGLGPCNNVSTVQCTHGIKPVVSTQLLLNGSLAEEEIIIRSENLTNNVKTIIVHLNEPVYIVCTRPNNNTRKSMRIGPGQTFYATGDIIGDIRQAHCNISIEKWNTTLEKVKERLKKHFPNKIIKFEPSSGGDLEITTHSFNCRGEFFYCNTANLFNETFMNQTDANQTNATITLQCRIKQIINMWQGVGRAMYAPPIPGRITCNSSITGLILTRDGGENTTDNGTEIFRPGGGDMRDNWRSELYKYKVVEIKPLGIAPTEAKRRVVEREKRAVGIGAVFLGFLGAAGSTMGAASITLTVQARQLLSGIVQQQSNLLRAIEAQQHMLQLTVWGIKQLQARVLAIERYLKDQQLLGIWGCSGKLICTTNVPWNSSWSNKSLGDIWDNMTWMEWDREISNYTNIIFGLLEDSQNQQERNEKDLLALDKWNNLWNWFNITQWLWYIKIFIMIVGGLIGLRIIFAVLSIVNRVRQGYSPLSFQTLFPNPRELDRLGRIEEEGGEQDKGRSIRLVSGFLTLAWDDVRSLCLFSYHRLRDCILIVARVVELLGRSSLRGLQQGWETLKYLGSLVQYWGQELKKSAISLLDTIAIAVAEGTDRIIEIIQRICRAIRNIPRRIRQGFEAALQ</sequence>
<keyword evidence="17 32" id="KW-1161">Viral attachment to host cell</keyword>
<keyword evidence="12 32" id="KW-1162">Viral penetration into host cytoplasm</keyword>
<dbReference type="GO" id="GO:0020002">
    <property type="term" value="C:host cell plasma membrane"/>
    <property type="evidence" value="ECO:0007669"/>
    <property type="project" value="UniProtKB-SubCell"/>
</dbReference>
<evidence type="ECO:0000313" key="36">
    <source>
        <dbReference type="EMBL" id="AAR09381.2"/>
    </source>
</evidence>
<comment type="domain">
    <text evidence="32">The YXXL motif is involved in determining the exact site of viral release at the surface of infected mononuclear cells and promotes endocytosis. YXXL and di-leucine endocytosis motifs interact directly or indirectly with the clathrin adapter complexes, opperate independently, and their activities are not additive.</text>
</comment>
<reference evidence="36" key="2">
    <citation type="submission" date="2005-10" db="EMBL/GenBank/DDBJ databases">
        <authorList>
            <person name="Derdeyn C.A."/>
            <person name="Decker J.M."/>
            <person name="Bibollet-Ruche F."/>
            <person name="Mokili J.L."/>
            <person name="Muldow M."/>
            <person name="Denham S.A."/>
            <person name="Heil M.L."/>
            <person name="Lee J.Y."/>
            <person name="Kasolo F."/>
            <person name="Musonda R.H."/>
            <person name="Hahn B.H."/>
            <person name="Shaw G.M."/>
            <person name="Korber B.K."/>
            <person name="Allen S."/>
            <person name="Hunter E."/>
        </authorList>
    </citation>
    <scope>NUCLEOTIDE SEQUENCE</scope>
    <source>
        <strain evidence="36">ZM55F.PB28a</strain>
    </source>
</reference>
<feature type="chain" id="PRO_5023260770" description="Transmembrane protein gp41" evidence="32">
    <location>
        <begin position="494"/>
        <end position="845"/>
    </location>
</feature>
<keyword evidence="25 32" id="KW-0472">Membrane</keyword>
<evidence type="ECO:0000256" key="19">
    <source>
        <dbReference type="ARBA" id="ARBA00022870"/>
    </source>
</evidence>
<keyword evidence="31 32" id="KW-1160">Virus entry into host cell</keyword>
<evidence type="ECO:0000256" key="25">
    <source>
        <dbReference type="ARBA" id="ARBA00023136"/>
    </source>
</evidence>
<evidence type="ECO:0000256" key="7">
    <source>
        <dbReference type="ARBA" id="ARBA00022506"/>
    </source>
</evidence>
<keyword evidence="26 32" id="KW-0564">Palmitate</keyword>
<evidence type="ECO:0000256" key="11">
    <source>
        <dbReference type="ARBA" id="ARBA00022581"/>
    </source>
</evidence>
<dbReference type="Pfam" id="PF00516">
    <property type="entry name" value="GP120"/>
    <property type="match status" value="1"/>
</dbReference>
<evidence type="ECO:0000256" key="21">
    <source>
        <dbReference type="ARBA" id="ARBA00022890"/>
    </source>
</evidence>
<comment type="domain">
    <text evidence="32 33">The 17 amino acids long immunosuppressive region is present in many retroviral envelope proteins. Synthetic peptides derived from this relatively conserved sequence inhibit immune function in vitro and in vivo.</text>
</comment>
<dbReference type="GO" id="GO:0055036">
    <property type="term" value="C:virion membrane"/>
    <property type="evidence" value="ECO:0007669"/>
    <property type="project" value="UniProtKB-SubCell"/>
</dbReference>
<keyword evidence="27 32" id="KW-1015">Disulfide bond</keyword>
<comment type="domain">
    <text evidence="32">The CD4-binding region is targeted by the antibody b12.</text>
</comment>
<dbReference type="GO" id="GO:0039654">
    <property type="term" value="P:fusion of virus membrane with host endosome membrane"/>
    <property type="evidence" value="ECO:0007669"/>
    <property type="project" value="UniProtKB-UniRule"/>
</dbReference>
<evidence type="ECO:0000256" key="3">
    <source>
        <dbReference type="ARBA" id="ARBA00004505"/>
    </source>
</evidence>
<dbReference type="GO" id="GO:0075512">
    <property type="term" value="P:clathrin-dependent endocytosis of virus by host cell"/>
    <property type="evidence" value="ECO:0007669"/>
    <property type="project" value="UniProtKB-UniRule"/>
</dbReference>
<feature type="region of interest" description="Immunosuppression" evidence="32">
    <location>
        <begin position="556"/>
        <end position="574"/>
    </location>
</feature>
<evidence type="ECO:0000259" key="35">
    <source>
        <dbReference type="Pfam" id="PF00517"/>
    </source>
</evidence>
<dbReference type="SUPFAM" id="SSF56502">
    <property type="entry name" value="gp120 core"/>
    <property type="match status" value="1"/>
</dbReference>
<feature type="short sequence motif" description="YXXL motif; contains endocytosis signal" evidence="32">
    <location>
        <begin position="694"/>
        <end position="697"/>
    </location>
</feature>
<gene>
    <name evidence="32 36" type="primary">env</name>
</gene>
<keyword evidence="30 32" id="KW-0449">Lipoprotein</keyword>
<evidence type="ECO:0000256" key="26">
    <source>
        <dbReference type="ARBA" id="ARBA00023139"/>
    </source>
</evidence>
<dbReference type="FunFam" id="2.170.40.20:FF:000003">
    <property type="entry name" value="Envelope glycoprotein gp160"/>
    <property type="match status" value="1"/>
</dbReference>
<comment type="subcellular location">
    <molecule>Transmembrane protein gp41</molecule>
    <subcellularLocation>
        <location evidence="32">Virion membrane</location>
        <topology evidence="32">Single-pass type I membrane protein</topology>
    </subcellularLocation>
    <subcellularLocation>
        <location evidence="32">Host cell membrane</location>
        <topology evidence="32">Single-pass type I membrane protein</topology>
    </subcellularLocation>
    <subcellularLocation>
        <location evidence="32">Host endosome membrane</location>
        <topology evidence="32">Single-pass type I membrane protein</topology>
    </subcellularLocation>
    <text evidence="32">It is probably concentrated at the site of budding and incorporated into the virions possibly by contacts between the cytoplasmic tail of Env and the N-terminus of Gag.</text>
</comment>
<evidence type="ECO:0000256" key="12">
    <source>
        <dbReference type="ARBA" id="ARBA00022595"/>
    </source>
</evidence>
<keyword evidence="8 32" id="KW-1170">Fusion of virus membrane with host endosomal membrane</keyword>
<dbReference type="GO" id="GO:0019062">
    <property type="term" value="P:virion attachment to host cell"/>
    <property type="evidence" value="ECO:0007669"/>
    <property type="project" value="UniProtKB-UniRule"/>
</dbReference>
<name>Q6TD59_HV1</name>
<comment type="function">
    <text evidence="32">Envelope glycoprotein gp160: Oligomerizes in the host endoplasmic reticulum into predominantly trimers. In a second time, gp160 transits in the host Golgi, where glycosylation is completed. The precursor is then proteolytically cleaved in the trans-Golgi and thereby activated by cellular furin or furin-like proteases to produce gp120 and gp41.</text>
</comment>
<dbReference type="CDD" id="cd09909">
    <property type="entry name" value="HIV-1-like_HR1-HR2"/>
    <property type="match status" value="1"/>
</dbReference>
<feature type="transmembrane region" description="Helical" evidence="33">
    <location>
        <begin position="660"/>
        <end position="687"/>
    </location>
</feature>
<dbReference type="Gene3D" id="1.20.5.490">
    <property type="entry name" value="Single helix bin"/>
    <property type="match status" value="1"/>
</dbReference>
<keyword evidence="29 32" id="KW-0899">Viral immunoevasion</keyword>
<evidence type="ECO:0000256" key="29">
    <source>
        <dbReference type="ARBA" id="ARBA00023280"/>
    </source>
</evidence>
<dbReference type="GO" id="GO:0019064">
    <property type="term" value="P:fusion of virus membrane with host plasma membrane"/>
    <property type="evidence" value="ECO:0007669"/>
    <property type="project" value="UniProtKB-UniRule"/>
</dbReference>
<dbReference type="GO" id="GO:0019082">
    <property type="term" value="P:viral protein processing"/>
    <property type="evidence" value="ECO:0007669"/>
    <property type="project" value="UniProtKB-UniRule"/>
</dbReference>
<evidence type="ECO:0000256" key="14">
    <source>
        <dbReference type="ARBA" id="ARBA00022692"/>
    </source>
</evidence>
<evidence type="ECO:0000256" key="24">
    <source>
        <dbReference type="ARBA" id="ARBA00023054"/>
    </source>
</evidence>
<dbReference type="FunFam" id="1.20.5.490:FF:000001">
    <property type="entry name" value="Envelope glycoprotein gp160"/>
    <property type="match status" value="1"/>
</dbReference>
<keyword evidence="11 32" id="KW-0945">Host-virus interaction</keyword>
<dbReference type="EMBL" id="AY423971">
    <property type="protein sequence ID" value="AAR09381.2"/>
    <property type="molecule type" value="Genomic_DNA"/>
</dbReference>
<keyword evidence="7 32" id="KW-1168">Fusion of virus membrane with host membrane</keyword>
<feature type="coiled-coil region" evidence="32">
    <location>
        <begin position="615"/>
        <end position="649"/>
    </location>
</feature>
<organismHost>
    <name type="scientific">Homo sapiens</name>
    <name type="common">Human</name>
    <dbReference type="NCBI Taxonomy" id="9606"/>
</organismHost>
<comment type="caution">
    <text evidence="32 33">Lacks conserved residue(s) required for the propagation of feature annotation.</text>
</comment>
<comment type="PTM">
    <text evidence="32">Palmitoylation of the transmembrane protein and of Env polyprotein (prior to its proteolytic cleavage) is essential for their association with host cell membrane lipid rafts. Palmitoylation is therefore required for envelope trafficking to classical lipid rafts, but not for viral replication.</text>
</comment>
<feature type="region of interest" description="MPER; binding to GalCer" evidence="32">
    <location>
        <begin position="644"/>
        <end position="665"/>
    </location>
</feature>
<comment type="miscellaneous">
    <text evidence="32">Inhibitors targeting HIV-1 viral envelope proteins are used as antiretroviral drugs. Attachment of virions to the cell surface via non-specific interactions and CD4 binding can be blocked by inhibitors that include cyanovirin-N, cyclotriazadisulfonamide analogs, PRO 2000, TNX 355 and PRO 542. In addition, BMS 806 can block CD4-induced conformational changes. Env interactions with the coreceptor molecules can be targeted by CCR5 antagonists including SCH-D, maraviroc (UK 427857) and aplaviroc (GW 873140), and the CXCR4 antagonist AMD 070. Fusion of viral and cellular membranes can be inhibited by peptides such as enfuvirtide and tifuvirtide (T 1249). Resistance to inhibitors associated with mutations in Env are observed. Most of the time, single mutations confer only a modest reduction in drug susceptibility. Combination of several mutations is usually required to develop a high-level drug resistance.</text>
</comment>
<accession>Q6TD59</accession>
<evidence type="ECO:0000256" key="27">
    <source>
        <dbReference type="ARBA" id="ARBA00023157"/>
    </source>
</evidence>
<dbReference type="Gene3D" id="1.10.287.210">
    <property type="match status" value="1"/>
</dbReference>
<keyword evidence="24 32" id="KW-0175">Coiled coil</keyword>
<evidence type="ECO:0000256" key="9">
    <source>
        <dbReference type="ARBA" id="ARBA00022511"/>
    </source>
</evidence>
<feature type="disulfide bond" evidence="32">
    <location>
        <begin position="51"/>
        <end position="71"/>
    </location>
</feature>
<evidence type="ECO:0000256" key="5">
    <source>
        <dbReference type="ARBA" id="ARBA00004578"/>
    </source>
</evidence>
<evidence type="ECO:0000256" key="1">
    <source>
        <dbReference type="ARBA" id="ARBA00004402"/>
    </source>
</evidence>
<evidence type="ECO:0000256" key="8">
    <source>
        <dbReference type="ARBA" id="ARBA00022510"/>
    </source>
</evidence>
<feature type="domain" description="Human immunodeficiency virus 1 envelope glycoprotein Gp120" evidence="34">
    <location>
        <begin position="135"/>
        <end position="493"/>
    </location>
</feature>
<evidence type="ECO:0000256" key="13">
    <source>
        <dbReference type="ARBA" id="ARBA00022685"/>
    </source>
</evidence>
<evidence type="ECO:0000256" key="31">
    <source>
        <dbReference type="ARBA" id="ARBA00023296"/>
    </source>
</evidence>
<comment type="PTM">
    <text evidence="32">Specific enzymatic cleavages in vivo yield mature proteins. Envelope glycoproteins are synthesized as a inactive precursor that is heavily N-glycosylated and processed likely by host cell furin in the Golgi to yield the mature SU and TM proteins. The cleavage site between SU and TM requires the minimal sequence [KR]-X-[KR]-R. About 2 of the 9 disulfide bonds of gp41 are reduced by P4HB/PDI, following binding to CD4 receptor.</text>
</comment>
<comment type="PTM">
    <text evidence="32">Highly glycosylated by host. The high number of glycan on the protein is reffered to as 'glycan shield' because it contributes to hide protein sequence from adaptive immune system.</text>
</comment>
<comment type="function">
    <text evidence="32">Transmembrane protein gp41: Acts as a class I viral fusion protein. Under the current model, the protein has at least 3 conformational states: pre-fusion native state, pre-hairpin intermediate state, and post-fusion hairpin state. During fusion of viral and target intracellular membranes, the coiled coil regions (heptad repeats) assume a trimer-of-hairpins structure, positioning the fusion peptide in close proximity to the C-terminal region of the ectodomain. The formation of this structure appears to drive apposition and subsequent fusion of viral and target cell membranes. Complete fusion occurs in host cell endosomes and is dynamin-dependent, however some lipid transfer might occur at the plasma membrane. The virus undergoes clathrin-dependent internalization long before endosomal fusion, thus minimizing the surface exposure of conserved viral epitopes during fusion and reducing the efficacy of inhibitors targeting these epitopes. Membranes fusion leads to delivery of the nucleocapsid into the cytoplasm.</text>
</comment>
<proteinExistence type="inferred from homology"/>
<feature type="region of interest" description="CD4-binding loop" evidence="32">
    <location>
        <begin position="350"/>
        <end position="360"/>
    </location>
</feature>
<keyword evidence="19 32" id="KW-1043">Host membrane</keyword>
<evidence type="ECO:0000256" key="2">
    <source>
        <dbReference type="ARBA" id="ARBA00004433"/>
    </source>
</evidence>
<dbReference type="InterPro" id="IPR036377">
    <property type="entry name" value="Gp120_core_sf"/>
</dbReference>
<keyword evidence="21 32" id="KW-1164">Virus endocytosis by host</keyword>
<protein>
    <recommendedName>
        <fullName evidence="32">Envelope glycoprotein gp160</fullName>
    </recommendedName>
    <alternativeName>
        <fullName evidence="32">Env polyprotein</fullName>
    </alternativeName>
    <component>
        <recommendedName>
            <fullName evidence="32">Surface protein gp120</fullName>
            <shortName evidence="32">SU</shortName>
        </recommendedName>
        <alternativeName>
            <fullName evidence="32">Glycoprotein 120</fullName>
            <shortName evidence="32">gp120</shortName>
        </alternativeName>
    </component>
    <component>
        <recommendedName>
            <fullName evidence="32">Transmembrane protein gp41</fullName>
            <shortName evidence="32">TM</shortName>
        </recommendedName>
        <alternativeName>
            <fullName evidence="32">Glycoprotein 41</fullName>
            <shortName evidence="32">gp41</shortName>
        </alternativeName>
    </component>
</protein>
<comment type="function">
    <text evidence="32">Surface protein gp120: Attaches the virus to the host lymphoid cell by binding to the primary receptor CD4. This interaction induces a structural rearrangement creating a high affinity binding site for a chemokine coreceptor like CXCR4 and/or CCR5. Acts as a ligand for CD209/DC-SIGN and CLEC4M/DC-SIGNR, which are respectively found on dendritic cells (DCs), and on endothelial cells of liver sinusoids and lymph node sinuses. These interactions allow capture of viral particles at mucosal surfaces by these cells and subsequent transmission to permissive cells. HIV subverts the migration properties of dendritic cells to gain access to CD4+ T-cells in lymph nodes. Virus transmission to permissive T-cells occurs either in trans (without DCs infection, through viral capture and transmission), or in cis (following DCs productive infection, through the usual CD4-gp120 interaction), thereby inducing a robust infection. In trans infection, bound virions remain infectious over days and it is proposed that they are not degraded, but protected in non-lysosomal acidic organelles within the DCs close to the cell membrane thus contributing to the viral infectious potential during DCs' migration from the periphery to the lymphoid tissues. On arrival at lymphoid tissues, intact virions recycle back to DCs' cell surface allowing virus transmission to CD4+ T-cells.</text>
</comment>
<comment type="domain">
    <text evidence="32">The membrane proximal external region (MPER) present in gp41 is a tryptophan-rich region recognized by the antibodies 2F5, Z13, and 4E10. MPER seems to play a role in fusion.</text>
</comment>
<dbReference type="GO" id="GO:0019031">
    <property type="term" value="C:viral envelope"/>
    <property type="evidence" value="ECO:0007669"/>
    <property type="project" value="UniProtKB-KW"/>
</dbReference>
<keyword evidence="18 32" id="KW-0946">Virion</keyword>
<evidence type="ECO:0000256" key="23">
    <source>
        <dbReference type="ARBA" id="ARBA00023046"/>
    </source>
</evidence>
<evidence type="ECO:0000256" key="22">
    <source>
        <dbReference type="ARBA" id="ARBA00022989"/>
    </source>
</evidence>
<feature type="site" description="Cleavage; by host furin" evidence="32">
    <location>
        <begin position="493"/>
        <end position="494"/>
    </location>
</feature>
<evidence type="ECO:0000256" key="10">
    <source>
        <dbReference type="ARBA" id="ARBA00022570"/>
    </source>
</evidence>
<evidence type="ECO:0000256" key="4">
    <source>
        <dbReference type="ARBA" id="ARBA00004563"/>
    </source>
</evidence>
<dbReference type="FunFam" id="1.10.287.210:FF:000001">
    <property type="entry name" value="Envelope glycoprotein gp160"/>
    <property type="match status" value="1"/>
</dbReference>
<feature type="topological domain" description="Cytoplasmic" evidence="32">
    <location>
        <begin position="688"/>
        <end position="845"/>
    </location>
</feature>
<comment type="subunit">
    <text evidence="32">The mature envelope protein (Env) consists of a homotrimer of non-covalently associated gp120-gp41 heterodimers. The resulting complex protrudes from the virus surface as a spike. There seems to be as few as 10 spikes on the average virion. Surface protein gp120 interacts with host CD4, CCR5 and CXCR4. Gp120 also interacts with the C-type lectins CD209/DC-SIGN and CLEC4M/DC-SIGNR (collectively referred to as DC-SIGN(R)). Gp120 and gp41 interact with GalCer. Gp120 interacts with host ITGA4/ITGB7 complex; on CD4+ T-cells, this interaction results in rapid activation of integrin ITGAL/LFA-1, which facilitates efficient cell-to-cell spreading of HIV-1. Gp120 interacts with cell-associated heparan sulfate; this interaction increases virus infectivity on permissive cells and may be involved in infection of CD4- cells.</text>
</comment>
<dbReference type="InterPro" id="IPR000328">
    <property type="entry name" value="GP41-like"/>
</dbReference>
<keyword evidence="10 32" id="KW-1165">Clathrin-mediated endocytosis of virus by host</keyword>
<feature type="chain" id="PRO_5023260769" description="Envelope glycoprotein gp160" evidence="32">
    <location>
        <begin position="30"/>
        <end position="845"/>
    </location>
</feature>
<dbReference type="GO" id="GO:0044175">
    <property type="term" value="C:host cell endosome membrane"/>
    <property type="evidence" value="ECO:0007669"/>
    <property type="project" value="UniProtKB-SubCell"/>
</dbReference>
<evidence type="ECO:0000256" key="17">
    <source>
        <dbReference type="ARBA" id="ARBA00022804"/>
    </source>
</evidence>
<comment type="subcellular location">
    <subcellularLocation>
        <location evidence="3">Host cell membrane</location>
        <topology evidence="3">Peripheral membrane protein</topology>
    </subcellularLocation>
    <subcellularLocation>
        <location evidence="1">Host cell membrane</location>
        <topology evidence="1">Single-pass type I membrane protein</topology>
    </subcellularLocation>
    <subcellularLocation>
        <location evidence="2">Host endosome membrane</location>
        <topology evidence="2">Peripheral membrane protein</topology>
    </subcellularLocation>
    <subcellularLocation>
        <location evidence="5">Host endosome membrane</location>
        <topology evidence="5">Single-pass type I membrane protein</topology>
    </subcellularLocation>
    <subcellularLocation>
        <location evidence="6">Virion membrane</location>
        <topology evidence="6">Peripheral membrane protein</topology>
    </subcellularLocation>
    <subcellularLocation>
        <location evidence="4">Virion membrane</location>
        <topology evidence="4">Single-pass type I membrane protein</topology>
    </subcellularLocation>
</comment>
<feature type="transmembrane region" description="Helical" evidence="33">
    <location>
        <begin position="494"/>
        <end position="517"/>
    </location>
</feature>
<keyword evidence="9 32" id="KW-1032">Host cell membrane</keyword>
<comment type="similarity">
    <text evidence="32">Belongs to the HIV-1 env protein family.</text>
</comment>
<keyword evidence="16 32" id="KW-0732">Signal</keyword>
<evidence type="ECO:0000256" key="33">
    <source>
        <dbReference type="RuleBase" id="RU363095"/>
    </source>
</evidence>
<evidence type="ECO:0000259" key="34">
    <source>
        <dbReference type="Pfam" id="PF00516"/>
    </source>
</evidence>
<keyword evidence="22 32" id="KW-1133">Transmembrane helix</keyword>
<feature type="transmembrane region" description="Helical" evidence="33">
    <location>
        <begin position="13"/>
        <end position="39"/>
    </location>
</feature>
<feature type="disulfide bond" evidence="32">
    <location>
        <begin position="580"/>
        <end position="586"/>
    </location>
</feature>
<evidence type="ECO:0000256" key="30">
    <source>
        <dbReference type="ARBA" id="ARBA00023288"/>
    </source>
</evidence>
<dbReference type="InterPro" id="IPR000777">
    <property type="entry name" value="HIV1_Gp120"/>
</dbReference>
<evidence type="ECO:0000256" key="16">
    <source>
        <dbReference type="ARBA" id="ARBA00022729"/>
    </source>
</evidence>
<dbReference type="HAMAP" id="MF_04083">
    <property type="entry name" value="HIV_ENV"/>
    <property type="match status" value="1"/>
</dbReference>
<organism evidence="36">
    <name type="scientific">Human immunodeficiency virus type 1</name>
    <name type="common">HIV-1</name>
    <dbReference type="NCBI Taxonomy" id="11676"/>
    <lineage>
        <taxon>Viruses</taxon>
        <taxon>Riboviria</taxon>
        <taxon>Pararnavirae</taxon>
        <taxon>Artverviricota</taxon>
        <taxon>Revtraviricetes</taxon>
        <taxon>Ortervirales</taxon>
        <taxon>Retroviridae</taxon>
        <taxon>Orthoretrovirinae</taxon>
        <taxon>Lentivirus</taxon>
        <taxon>Lentivirus humimdef1</taxon>
    </lineage>
</organism>
<dbReference type="Pfam" id="PF00517">
    <property type="entry name" value="GP41"/>
    <property type="match status" value="1"/>
</dbReference>
<evidence type="ECO:0000256" key="32">
    <source>
        <dbReference type="HAMAP-Rule" id="MF_04083"/>
    </source>
</evidence>
<dbReference type="GO" id="GO:1903908">
    <property type="term" value="P:positive regulation of plasma membrane raft polarization"/>
    <property type="evidence" value="ECO:0007669"/>
    <property type="project" value="UniProtKB-UniRule"/>
</dbReference>
<comment type="subcellular location">
    <molecule>Surface protein gp120</molecule>
    <subcellularLocation>
        <location evidence="32">Virion membrane</location>
        <topology evidence="32">Peripheral membrane protein</topology>
    </subcellularLocation>
    <subcellularLocation>
        <location evidence="32">Host cell membrane</location>
        <topology evidence="32">Peripheral membrane protein</topology>
    </subcellularLocation>
    <subcellularLocation>
        <location evidence="32">Host endosome membrane</location>
        <topology evidence="32">Single-pass type I membrane protein</topology>
    </subcellularLocation>
    <text evidence="32">The surface protein is not anchored to the viral envelope, but associates with the extravirion surface through its binding to TM. It is probably concentrated at the site of budding and incorporated into the virions possibly by contacts between the cytoplasmic tail of Env and the N-terminus of Gag.</text>
</comment>
<keyword evidence="20 32" id="KW-0261">Viral envelope protein</keyword>
<evidence type="ECO:0000256" key="18">
    <source>
        <dbReference type="ARBA" id="ARBA00022844"/>
    </source>
</evidence>
<comment type="domain">
    <text evidence="32">Some of the most genetically diverse regions of the viral genome are present in Env. They are called variable regions 1 through 5 (V1 through V5). Coreceptor usage of gp120 is determined mainly by the primary structure of the third variable region (V3) in the outer domain of gp120. The sequence of V3 determines which coreceptor, CCR5 and/or CXCR4 (corresponding to R5/macrophage, X4/T cell and R5X4/T cell and macrophage tropism), is used to trigger the fusion potential of the Env complex, and hence which cells the virus can infect. Binding to CCR5 involves a region adjacent in addition to V3.</text>
</comment>
<dbReference type="SUPFAM" id="SSF58069">
    <property type="entry name" value="Virus ectodomain"/>
    <property type="match status" value="1"/>
</dbReference>
<keyword evidence="15 32" id="KW-0053">Apoptosis</keyword>
<dbReference type="Gene3D" id="2.170.40.20">
    <property type="entry name" value="Human immunodeficiency virus 1, Gp160, envelope glycoprotein"/>
    <property type="match status" value="2"/>
</dbReference>
<keyword evidence="14 32" id="KW-0812">Transmembrane</keyword>
<evidence type="ECO:0000256" key="20">
    <source>
        <dbReference type="ARBA" id="ARBA00022879"/>
    </source>
</evidence>
<dbReference type="GO" id="GO:0005198">
    <property type="term" value="F:structural molecule activity"/>
    <property type="evidence" value="ECO:0007669"/>
    <property type="project" value="UniProtKB-UniRule"/>
</dbReference>
<keyword evidence="28 32" id="KW-0325">Glycoprotein</keyword>
<evidence type="ECO:0000256" key="28">
    <source>
        <dbReference type="ARBA" id="ARBA00023180"/>
    </source>
</evidence>
<feature type="lipid moiety-binding region" description="S-palmitoyl cysteine; by host" evidence="32">
    <location>
        <position position="826"/>
    </location>
</feature>
<dbReference type="GO" id="GO:0052031">
    <property type="term" value="P:symbiont-mediated perturbation of host defense response"/>
    <property type="evidence" value="ECO:0007669"/>
    <property type="project" value="UniProtKB-UniRule"/>
</dbReference>
<feature type="region of interest" description="Fusion peptide" evidence="32">
    <location>
        <begin position="494"/>
        <end position="514"/>
    </location>
</feature>
<keyword evidence="23 32" id="KW-1039">Host endosome</keyword>
<keyword evidence="13 32" id="KW-0165">Cleavage on pair of basic residues</keyword>
<reference evidence="36" key="1">
    <citation type="journal article" date="2004" name="Science">
        <title>Envelope-constrained neutralization-sensitive HIV-1 after heterosexual transmission.</title>
        <authorList>
            <person name="Derdeyn C.A."/>
            <person name="Decker J.M."/>
            <person name="Bibollet-Ruche F."/>
            <person name="Mokili J.L."/>
            <person name="Muldoon M."/>
            <person name="Denham S.A."/>
            <person name="Heil M.L."/>
            <person name="Kasolo F."/>
            <person name="Musonda R."/>
            <person name="Hahn B.H."/>
            <person name="Shaw G.M."/>
            <person name="Korber B.T."/>
            <person name="Allen S."/>
            <person name="Hunter E."/>
        </authorList>
    </citation>
    <scope>NUCLEOTIDE SEQUENCE</scope>
    <source>
        <strain evidence="36">ZM55F.PB28a</strain>
    </source>
</reference>
<feature type="domain" description="Retroviral envelope protein GP41-like" evidence="35">
    <location>
        <begin position="512"/>
        <end position="702"/>
    </location>
</feature>
<dbReference type="InterPro" id="IPR037527">
    <property type="entry name" value="Gp160"/>
</dbReference>
<comment type="miscellaneous">
    <text evidence="32">HIV-1 lineages are divided in three main groups, M (for Major), O (for Outlier), and N (for New, or Non-M, Non-O). The vast majority of strains found worldwide belong to the group M. Group O seems to be endemic to and largely confined to Cameroon and neighboring countries in West Central Africa, where these viruses represent a small minority of HIV-1 strains. The group N is represented by a limited number of isolates from Cameroonian persons. The group M is further subdivided in 9 clades or subtypes (A to D, F to H, J and K).</text>
</comment>
<feature type="disulfide bond" evidence="32">
    <location>
        <begin position="216"/>
        <end position="227"/>
    </location>
</feature>
<feature type="lipid moiety-binding region" description="S-palmitoyl cysteine; by host" evidence="32">
    <location>
        <position position="746"/>
    </location>
</feature>